<evidence type="ECO:0000313" key="1">
    <source>
        <dbReference type="EMBL" id="MCT2582404.1"/>
    </source>
</evidence>
<accession>A0ABT2J3H2</accession>
<dbReference type="Proteomes" id="UP001156441">
    <property type="component" value="Unassembled WGS sequence"/>
</dbReference>
<organism evidence="1 2">
    <name type="scientific">Actinophytocola gossypii</name>
    <dbReference type="NCBI Taxonomy" id="2812003"/>
    <lineage>
        <taxon>Bacteria</taxon>
        <taxon>Bacillati</taxon>
        <taxon>Actinomycetota</taxon>
        <taxon>Actinomycetes</taxon>
        <taxon>Pseudonocardiales</taxon>
        <taxon>Pseudonocardiaceae</taxon>
    </lineage>
</organism>
<keyword evidence="2" id="KW-1185">Reference proteome</keyword>
<evidence type="ECO:0000313" key="2">
    <source>
        <dbReference type="Proteomes" id="UP001156441"/>
    </source>
</evidence>
<dbReference type="Pfam" id="PF14100">
    <property type="entry name" value="DUF6807"/>
    <property type="match status" value="1"/>
</dbReference>
<sequence length="292" mass="31704">MVLTLVEDHGSAMRISSDGTEIARYVYGPTDARLESPRPYFHPLRTLGGSLVSLYRPHDHVWHKGIAWSLPNVISPAGPANFWGGPTYVRDRGYVQLPNNGATRHVDFSVVHPGPERVRLVESLSWDTEQGETWFAEERMISVELVAGGWALGFGTSFTNVSEAEVVIGSPTTEGRPNAGYGGLFWRGPRSFTGGGVHVPGRTGGDELMGVRAPWLAFRGRHDERGGESTLVFVAPDEPKWFVRSEPFAAVCPAPFFDREVTVAADQTLSYGYTVVVADGAPDPAALVALVV</sequence>
<dbReference type="InterPro" id="IPR029475">
    <property type="entry name" value="DUF6807"/>
</dbReference>
<gene>
    <name evidence="1" type="ORF">JT362_04610</name>
</gene>
<dbReference type="EMBL" id="JAFFZE010000006">
    <property type="protein sequence ID" value="MCT2582404.1"/>
    <property type="molecule type" value="Genomic_DNA"/>
</dbReference>
<dbReference type="RefSeq" id="WP_260189761.1">
    <property type="nucleotide sequence ID" value="NZ_JAFFZE010000006.1"/>
</dbReference>
<comment type="caution">
    <text evidence="1">The sequence shown here is derived from an EMBL/GenBank/DDBJ whole genome shotgun (WGS) entry which is preliminary data.</text>
</comment>
<protein>
    <submittedName>
        <fullName evidence="1">PmoA family protein</fullName>
    </submittedName>
</protein>
<proteinExistence type="predicted"/>
<name>A0ABT2J3H2_9PSEU</name>
<reference evidence="1 2" key="1">
    <citation type="submission" date="2021-02" db="EMBL/GenBank/DDBJ databases">
        <title>Actinophytocola xerophila sp. nov., isolated from soil of cotton cropping field.</title>
        <authorList>
            <person name="Huang R."/>
            <person name="Chen X."/>
            <person name="Ge X."/>
            <person name="Liu W."/>
        </authorList>
    </citation>
    <scope>NUCLEOTIDE SEQUENCE [LARGE SCALE GENOMIC DNA]</scope>
    <source>
        <strain evidence="1 2">S1-96</strain>
    </source>
</reference>